<dbReference type="InterPro" id="IPR006976">
    <property type="entry name" value="VanZ-like"/>
</dbReference>
<evidence type="ECO:0000259" key="2">
    <source>
        <dbReference type="Pfam" id="PF04892"/>
    </source>
</evidence>
<dbReference type="OrthoDB" id="5472246at2"/>
<keyword evidence="1" id="KW-1133">Transmembrane helix</keyword>
<evidence type="ECO:0000313" key="4">
    <source>
        <dbReference type="Proteomes" id="UP000008634"/>
    </source>
</evidence>
<feature type="transmembrane region" description="Helical" evidence="1">
    <location>
        <begin position="7"/>
        <end position="26"/>
    </location>
</feature>
<dbReference type="NCBIfam" id="NF037970">
    <property type="entry name" value="vanZ_1"/>
    <property type="match status" value="1"/>
</dbReference>
<feature type="transmembrane region" description="Helical" evidence="1">
    <location>
        <begin position="72"/>
        <end position="93"/>
    </location>
</feature>
<dbReference type="AlphaFoldDB" id="E6X4P8"/>
<dbReference type="EMBL" id="CP002453">
    <property type="protein sequence ID" value="ADV49373.1"/>
    <property type="molecule type" value="Genomic_DNA"/>
</dbReference>
<sequence>MLKKYKFTIAFVGWVMCVTFLSLFSFKEVSTEGLNIPHLDKVVHFTFYFMFTVLGSLSYLEHKAITESFKKVALLFFLLAIGYGTVIEVLQYVATTTRNGDFLDFLANSFGAFCGFIAVKAYFFKRVVQK</sequence>
<evidence type="ECO:0000256" key="1">
    <source>
        <dbReference type="SAM" id="Phobius"/>
    </source>
</evidence>
<accession>E6X4P8</accession>
<keyword evidence="1" id="KW-0472">Membrane</keyword>
<dbReference type="eggNOG" id="COG5652">
    <property type="taxonomic scope" value="Bacteria"/>
</dbReference>
<feature type="domain" description="VanZ-like" evidence="2">
    <location>
        <begin position="35"/>
        <end position="120"/>
    </location>
</feature>
<dbReference type="Proteomes" id="UP000008634">
    <property type="component" value="Chromosome"/>
</dbReference>
<feature type="transmembrane region" description="Helical" evidence="1">
    <location>
        <begin position="42"/>
        <end position="60"/>
    </location>
</feature>
<dbReference type="KEGG" id="cao:Celal_2077"/>
<keyword evidence="1" id="KW-0812">Transmembrane</keyword>
<keyword evidence="4" id="KW-1185">Reference proteome</keyword>
<dbReference type="STRING" id="688270.Celal_2077"/>
<evidence type="ECO:0000313" key="3">
    <source>
        <dbReference type="EMBL" id="ADV49373.1"/>
    </source>
</evidence>
<dbReference type="HOGENOM" id="CLU_096028_2_3_10"/>
<proteinExistence type="predicted"/>
<gene>
    <name evidence="3" type="ordered locus">Celal_2077</name>
</gene>
<name>E6X4P8_CELAD</name>
<reference evidence="3 4" key="1">
    <citation type="journal article" date="2010" name="Stand. Genomic Sci.">
        <title>Complete genome sequence of Cellulophaga algicola type strain (IC166).</title>
        <authorList>
            <person name="Abt B."/>
            <person name="Lu M."/>
            <person name="Misra M."/>
            <person name="Han C."/>
            <person name="Nolan M."/>
            <person name="Lucas S."/>
            <person name="Hammon N."/>
            <person name="Deshpande S."/>
            <person name="Cheng J.F."/>
            <person name="Tapia R."/>
            <person name="Goodwin L."/>
            <person name="Pitluck S."/>
            <person name="Liolios K."/>
            <person name="Pagani I."/>
            <person name="Ivanova N."/>
            <person name="Mavromatis K."/>
            <person name="Ovchinikova G."/>
            <person name="Pati A."/>
            <person name="Chen A."/>
            <person name="Palaniappan K."/>
            <person name="Land M."/>
            <person name="Hauser L."/>
            <person name="Chang Y.J."/>
            <person name="Jeffries C.D."/>
            <person name="Detter J.C."/>
            <person name="Brambilla E."/>
            <person name="Rohde M."/>
            <person name="Tindall B.J."/>
            <person name="Goker M."/>
            <person name="Woyke T."/>
            <person name="Bristow J."/>
            <person name="Eisen J.A."/>
            <person name="Markowitz V."/>
            <person name="Hugenholtz P."/>
            <person name="Kyrpides N.C."/>
            <person name="Klenk H.P."/>
            <person name="Lapidus A."/>
        </authorList>
    </citation>
    <scope>NUCLEOTIDE SEQUENCE [LARGE SCALE GENOMIC DNA]</scope>
    <source>
        <strain evidence="4">DSM 14237 / IC166 / ACAM 630</strain>
    </source>
</reference>
<dbReference type="PANTHER" id="PTHR28008">
    <property type="entry name" value="DOMAIN PROTEIN, PUTATIVE (AFU_ORTHOLOGUE AFUA_3G10980)-RELATED"/>
    <property type="match status" value="1"/>
</dbReference>
<protein>
    <recommendedName>
        <fullName evidence="2">VanZ-like domain-containing protein</fullName>
    </recommendedName>
</protein>
<dbReference type="Pfam" id="PF04892">
    <property type="entry name" value="VanZ"/>
    <property type="match status" value="1"/>
</dbReference>
<organism evidence="3 4">
    <name type="scientific">Cellulophaga algicola (strain DSM 14237 / IC166 / ACAM 630)</name>
    <dbReference type="NCBI Taxonomy" id="688270"/>
    <lineage>
        <taxon>Bacteria</taxon>
        <taxon>Pseudomonadati</taxon>
        <taxon>Bacteroidota</taxon>
        <taxon>Flavobacteriia</taxon>
        <taxon>Flavobacteriales</taxon>
        <taxon>Flavobacteriaceae</taxon>
        <taxon>Cellulophaga</taxon>
    </lineage>
</organism>
<feature type="transmembrane region" description="Helical" evidence="1">
    <location>
        <begin position="105"/>
        <end position="124"/>
    </location>
</feature>
<dbReference type="PANTHER" id="PTHR28008:SF1">
    <property type="entry name" value="DOMAIN PROTEIN, PUTATIVE (AFU_ORTHOLOGUE AFUA_3G10980)-RELATED"/>
    <property type="match status" value="1"/>
</dbReference>